<dbReference type="Gene3D" id="1.10.510.10">
    <property type="entry name" value="Transferase(Phosphotransferase) domain 1"/>
    <property type="match status" value="1"/>
</dbReference>
<dbReference type="Proteomes" id="UP000183567">
    <property type="component" value="Unassembled WGS sequence"/>
</dbReference>
<dbReference type="AlphaFoldDB" id="A0A1J8RAM3"/>
<dbReference type="InterPro" id="IPR001245">
    <property type="entry name" value="Ser-Thr/Tyr_kinase_cat_dom"/>
</dbReference>
<evidence type="ECO:0000313" key="3">
    <source>
        <dbReference type="Proteomes" id="UP000183567"/>
    </source>
</evidence>
<organism evidence="2 3">
    <name type="scientific">Rhizopogon vesiculosus</name>
    <dbReference type="NCBI Taxonomy" id="180088"/>
    <lineage>
        <taxon>Eukaryota</taxon>
        <taxon>Fungi</taxon>
        <taxon>Dikarya</taxon>
        <taxon>Basidiomycota</taxon>
        <taxon>Agaricomycotina</taxon>
        <taxon>Agaricomycetes</taxon>
        <taxon>Agaricomycetidae</taxon>
        <taxon>Boletales</taxon>
        <taxon>Suillineae</taxon>
        <taxon>Rhizopogonaceae</taxon>
        <taxon>Rhizopogon</taxon>
    </lineage>
</organism>
<feature type="domain" description="Serine-threonine/tyrosine-protein kinase catalytic" evidence="1">
    <location>
        <begin position="25"/>
        <end position="95"/>
    </location>
</feature>
<protein>
    <recommendedName>
        <fullName evidence="1">Serine-threonine/tyrosine-protein kinase catalytic domain-containing protein</fullName>
    </recommendedName>
</protein>
<dbReference type="OrthoDB" id="2685442at2759"/>
<reference evidence="2 3" key="1">
    <citation type="submission" date="2016-03" db="EMBL/GenBank/DDBJ databases">
        <title>Comparative genomics of the ectomycorrhizal sister species Rhizopogon vinicolor and Rhizopogon vesiculosus (Basidiomycota: Boletales) reveals a divergence of the mating type B locus.</title>
        <authorList>
            <person name="Mujic A.B."/>
            <person name="Kuo A."/>
            <person name="Tritt A."/>
            <person name="Lipzen A."/>
            <person name="Chen C."/>
            <person name="Johnson J."/>
            <person name="Sharma A."/>
            <person name="Barry K."/>
            <person name="Grigoriev I.V."/>
            <person name="Spatafora J.W."/>
        </authorList>
    </citation>
    <scope>NUCLEOTIDE SEQUENCE [LARGE SCALE GENOMIC DNA]</scope>
    <source>
        <strain evidence="2 3">AM-OR11-056</strain>
    </source>
</reference>
<sequence length="102" mass="11492">MSGSVLGLKNPGHVRIPQSDDTQVVEKAVQRIRREAYVWIGLKHNNILKFHGIVEGFGLLPALVSPWMENGSLDRYLKQNTDLSKVEIIRMVRAVTNNSVKL</sequence>
<comment type="caution">
    <text evidence="2">The sequence shown here is derived from an EMBL/GenBank/DDBJ whole genome shotgun (WGS) entry which is preliminary data.</text>
</comment>
<name>A0A1J8RAM3_9AGAM</name>
<dbReference type="Pfam" id="PF07714">
    <property type="entry name" value="PK_Tyr_Ser-Thr"/>
    <property type="match status" value="1"/>
</dbReference>
<gene>
    <name evidence="2" type="ORF">AZE42_10012</name>
</gene>
<dbReference type="EMBL" id="LVVM01001316">
    <property type="protein sequence ID" value="OJA18794.1"/>
    <property type="molecule type" value="Genomic_DNA"/>
</dbReference>
<evidence type="ECO:0000259" key="1">
    <source>
        <dbReference type="Pfam" id="PF07714"/>
    </source>
</evidence>
<dbReference type="InterPro" id="IPR011009">
    <property type="entry name" value="Kinase-like_dom_sf"/>
</dbReference>
<accession>A0A1J8RAM3</accession>
<keyword evidence="3" id="KW-1185">Reference proteome</keyword>
<evidence type="ECO:0000313" key="2">
    <source>
        <dbReference type="EMBL" id="OJA18794.1"/>
    </source>
</evidence>
<proteinExistence type="predicted"/>
<dbReference type="GO" id="GO:0004672">
    <property type="term" value="F:protein kinase activity"/>
    <property type="evidence" value="ECO:0007669"/>
    <property type="project" value="InterPro"/>
</dbReference>
<dbReference type="SUPFAM" id="SSF56112">
    <property type="entry name" value="Protein kinase-like (PK-like)"/>
    <property type="match status" value="1"/>
</dbReference>